<evidence type="ECO:0000313" key="2">
    <source>
        <dbReference type="EMBL" id="QDU64779.1"/>
    </source>
</evidence>
<dbReference type="GO" id="GO:0016787">
    <property type="term" value="F:hydrolase activity"/>
    <property type="evidence" value="ECO:0007669"/>
    <property type="project" value="UniProtKB-KW"/>
</dbReference>
<dbReference type="KEGG" id="knv:Pan216_56710"/>
<proteinExistence type="predicted"/>
<keyword evidence="3" id="KW-1185">Reference proteome</keyword>
<dbReference type="PROSITE" id="PS51154">
    <property type="entry name" value="MACRO"/>
    <property type="match status" value="1"/>
</dbReference>
<dbReference type="InterPro" id="IPR002589">
    <property type="entry name" value="Macro_dom"/>
</dbReference>
<gene>
    <name evidence="2" type="primary">ymdB</name>
    <name evidence="2" type="ORF">Pan216_56710</name>
</gene>
<dbReference type="Proteomes" id="UP000317093">
    <property type="component" value="Chromosome"/>
</dbReference>
<dbReference type="NCBIfam" id="NF001664">
    <property type="entry name" value="PRK00431.1-6"/>
    <property type="match status" value="1"/>
</dbReference>
<protein>
    <submittedName>
        <fullName evidence="2">O-acetyl-ADP-ribose deacetylase</fullName>
        <ecNumber evidence="2">3.5.1.-</ecNumber>
    </submittedName>
</protein>
<dbReference type="PANTHER" id="PTHR11106:SF27">
    <property type="entry name" value="MACRO DOMAIN-CONTAINING PROTEIN"/>
    <property type="match status" value="1"/>
</dbReference>
<evidence type="ECO:0000313" key="3">
    <source>
        <dbReference type="Proteomes" id="UP000317093"/>
    </source>
</evidence>
<dbReference type="EMBL" id="CP036279">
    <property type="protein sequence ID" value="QDU64779.1"/>
    <property type="molecule type" value="Genomic_DNA"/>
</dbReference>
<keyword evidence="2" id="KW-0378">Hydrolase</keyword>
<dbReference type="PANTHER" id="PTHR11106">
    <property type="entry name" value="GANGLIOSIDE INDUCED DIFFERENTIATION ASSOCIATED PROTEIN 2-RELATED"/>
    <property type="match status" value="1"/>
</dbReference>
<name>A0A518BCU5_9BACT</name>
<dbReference type="EC" id="3.5.1.-" evidence="2"/>
<dbReference type="Gene3D" id="3.40.220.10">
    <property type="entry name" value="Leucine Aminopeptidase, subunit E, domain 1"/>
    <property type="match status" value="1"/>
</dbReference>
<sequence>MVTFGATKVTLLQGDITKQSVDAIVNAANSALAGGGGVDGAIHRAGGPSIMRECDRIRAERGGCATGSAVTTGAGELDAKHVIHGVGPIWGQASPEESDRLLAGVYATSLRLAHEHGCKSIAFPSISTGVYGFPIERAAPIALATVRQTLDDFLMDEVRFVLFSAGDLAVYESALSAFAGSSD</sequence>
<dbReference type="InterPro" id="IPR043472">
    <property type="entry name" value="Macro_dom-like"/>
</dbReference>
<organism evidence="2 3">
    <name type="scientific">Kolteria novifilia</name>
    <dbReference type="NCBI Taxonomy" id="2527975"/>
    <lineage>
        <taxon>Bacteria</taxon>
        <taxon>Pseudomonadati</taxon>
        <taxon>Planctomycetota</taxon>
        <taxon>Planctomycetia</taxon>
        <taxon>Kolteriales</taxon>
        <taxon>Kolteriaceae</taxon>
        <taxon>Kolteria</taxon>
    </lineage>
</organism>
<dbReference type="OrthoDB" id="6194521at2"/>
<dbReference type="CDD" id="cd02908">
    <property type="entry name" value="Macro_OAADPr_deacetylase"/>
    <property type="match status" value="1"/>
</dbReference>
<accession>A0A518BCU5</accession>
<reference evidence="2 3" key="1">
    <citation type="submission" date="2019-02" db="EMBL/GenBank/DDBJ databases">
        <title>Deep-cultivation of Planctomycetes and their phenomic and genomic characterization uncovers novel biology.</title>
        <authorList>
            <person name="Wiegand S."/>
            <person name="Jogler M."/>
            <person name="Boedeker C."/>
            <person name="Pinto D."/>
            <person name="Vollmers J."/>
            <person name="Rivas-Marin E."/>
            <person name="Kohn T."/>
            <person name="Peeters S.H."/>
            <person name="Heuer A."/>
            <person name="Rast P."/>
            <person name="Oberbeckmann S."/>
            <person name="Bunk B."/>
            <person name="Jeske O."/>
            <person name="Meyerdierks A."/>
            <person name="Storesund J.E."/>
            <person name="Kallscheuer N."/>
            <person name="Luecker S."/>
            <person name="Lage O.M."/>
            <person name="Pohl T."/>
            <person name="Merkel B.J."/>
            <person name="Hornburger P."/>
            <person name="Mueller R.-W."/>
            <person name="Bruemmer F."/>
            <person name="Labrenz M."/>
            <person name="Spormann A.M."/>
            <person name="Op den Camp H."/>
            <person name="Overmann J."/>
            <person name="Amann R."/>
            <person name="Jetten M.S.M."/>
            <person name="Mascher T."/>
            <person name="Medema M.H."/>
            <person name="Devos D.P."/>
            <person name="Kaster A.-K."/>
            <person name="Ovreas L."/>
            <person name="Rohde M."/>
            <person name="Galperin M.Y."/>
            <person name="Jogler C."/>
        </authorList>
    </citation>
    <scope>NUCLEOTIDE SEQUENCE [LARGE SCALE GENOMIC DNA]</scope>
    <source>
        <strain evidence="2 3">Pan216</strain>
    </source>
</reference>
<dbReference type="Pfam" id="PF01661">
    <property type="entry name" value="Macro"/>
    <property type="match status" value="1"/>
</dbReference>
<dbReference type="RefSeq" id="WP_145263210.1">
    <property type="nucleotide sequence ID" value="NZ_CP036279.1"/>
</dbReference>
<evidence type="ECO:0000259" key="1">
    <source>
        <dbReference type="PROSITE" id="PS51154"/>
    </source>
</evidence>
<dbReference type="SMART" id="SM00506">
    <property type="entry name" value="A1pp"/>
    <property type="match status" value="1"/>
</dbReference>
<dbReference type="AlphaFoldDB" id="A0A518BCU5"/>
<dbReference type="SUPFAM" id="SSF52949">
    <property type="entry name" value="Macro domain-like"/>
    <property type="match status" value="1"/>
</dbReference>
<feature type="domain" description="Macro" evidence="1">
    <location>
        <begin position="1"/>
        <end position="179"/>
    </location>
</feature>